<dbReference type="Pfam" id="PF03226">
    <property type="entry name" value="Yippee-Mis18"/>
    <property type="match status" value="1"/>
</dbReference>
<feature type="region of interest" description="Disordered" evidence="4">
    <location>
        <begin position="108"/>
        <end position="131"/>
    </location>
</feature>
<keyword evidence="3" id="KW-0862">Zinc</keyword>
<dbReference type="AlphaFoldDB" id="A0A8T0V3X8"/>
<name>A0A8T0V3X8_PANVG</name>
<sequence>MLHCCLSCHNPTGGSLLPCMVPSNPFIQRVQQLVLLLGRRICCWAGERERERERERLMGWLLLCCLPSLFSSIPVLLCPFPCRSPSPPSLPPPLPLHHSTHHPSRLAINRLPGPSPRPSRRIGLDCREPGGAAPGDQVRILARSRIDPSSMGRLLLVSLPATGAVIYRCKHCDTPLAYATDIISRMFCCKNGKAYLFGKLVNVNVGEKDDREMTTGMHTVCDIFCVACGCILGWKYLAAVEKDQRYKVGKFILDRGVLVAAASPAAAAAAAAHGNGNGNGNGMWQQQQQQQQQLQTSGDDQDSDEESSDHQD</sequence>
<organism evidence="6 7">
    <name type="scientific">Panicum virgatum</name>
    <name type="common">Blackwell switchgrass</name>
    <dbReference type="NCBI Taxonomy" id="38727"/>
    <lineage>
        <taxon>Eukaryota</taxon>
        <taxon>Viridiplantae</taxon>
        <taxon>Streptophyta</taxon>
        <taxon>Embryophyta</taxon>
        <taxon>Tracheophyta</taxon>
        <taxon>Spermatophyta</taxon>
        <taxon>Magnoliopsida</taxon>
        <taxon>Liliopsida</taxon>
        <taxon>Poales</taxon>
        <taxon>Poaceae</taxon>
        <taxon>PACMAD clade</taxon>
        <taxon>Panicoideae</taxon>
        <taxon>Panicodae</taxon>
        <taxon>Paniceae</taxon>
        <taxon>Panicinae</taxon>
        <taxon>Panicum</taxon>
        <taxon>Panicum sect. Hiantes</taxon>
    </lineage>
</organism>
<comment type="similarity">
    <text evidence="1">Belongs to the yippee family.</text>
</comment>
<feature type="compositionally biased region" description="Acidic residues" evidence="4">
    <location>
        <begin position="299"/>
        <end position="312"/>
    </location>
</feature>
<evidence type="ECO:0000256" key="2">
    <source>
        <dbReference type="ARBA" id="ARBA00022723"/>
    </source>
</evidence>
<accession>A0A8T0V3X8</accession>
<keyword evidence="7" id="KW-1185">Reference proteome</keyword>
<evidence type="ECO:0000256" key="1">
    <source>
        <dbReference type="ARBA" id="ARBA00005613"/>
    </source>
</evidence>
<keyword evidence="2" id="KW-0479">Metal-binding</keyword>
<comment type="caution">
    <text evidence="6">The sequence shown here is derived from an EMBL/GenBank/DDBJ whole genome shotgun (WGS) entry which is preliminary data.</text>
</comment>
<evidence type="ECO:0000256" key="3">
    <source>
        <dbReference type="ARBA" id="ARBA00022833"/>
    </source>
</evidence>
<evidence type="ECO:0000313" key="6">
    <source>
        <dbReference type="EMBL" id="KAG2631122.1"/>
    </source>
</evidence>
<dbReference type="PROSITE" id="PS51792">
    <property type="entry name" value="YIPPEE"/>
    <property type="match status" value="1"/>
</dbReference>
<dbReference type="EMBL" id="CM029041">
    <property type="protein sequence ID" value="KAG2631122.1"/>
    <property type="molecule type" value="Genomic_DNA"/>
</dbReference>
<dbReference type="InterPro" id="IPR039058">
    <property type="entry name" value="Yippee_fam"/>
</dbReference>
<reference evidence="6" key="1">
    <citation type="submission" date="2020-05" db="EMBL/GenBank/DDBJ databases">
        <title>WGS assembly of Panicum virgatum.</title>
        <authorList>
            <person name="Lovell J.T."/>
            <person name="Jenkins J."/>
            <person name="Shu S."/>
            <person name="Juenger T.E."/>
            <person name="Schmutz J."/>
        </authorList>
    </citation>
    <scope>NUCLEOTIDE SEQUENCE</scope>
    <source>
        <strain evidence="6">AP13</strain>
    </source>
</reference>
<dbReference type="Proteomes" id="UP000823388">
    <property type="component" value="Chromosome 3K"/>
</dbReference>
<dbReference type="GO" id="GO:0046872">
    <property type="term" value="F:metal ion binding"/>
    <property type="evidence" value="ECO:0007669"/>
    <property type="project" value="UniProtKB-KW"/>
</dbReference>
<evidence type="ECO:0000313" key="7">
    <source>
        <dbReference type="Proteomes" id="UP000823388"/>
    </source>
</evidence>
<dbReference type="PANTHER" id="PTHR13848">
    <property type="entry name" value="PROTEIN YIPPEE-LIKE CG15309-RELATED"/>
    <property type="match status" value="1"/>
</dbReference>
<feature type="compositionally biased region" description="Low complexity" evidence="4">
    <location>
        <begin position="282"/>
        <end position="295"/>
    </location>
</feature>
<gene>
    <name evidence="6" type="ORF">PVAP13_3KG574700</name>
</gene>
<protein>
    <recommendedName>
        <fullName evidence="5">Yippee domain-containing protein</fullName>
    </recommendedName>
</protein>
<dbReference type="InterPro" id="IPR004910">
    <property type="entry name" value="Yippee/Mis18/Cereblon"/>
</dbReference>
<evidence type="ECO:0000256" key="4">
    <source>
        <dbReference type="SAM" id="MobiDB-lite"/>
    </source>
</evidence>
<dbReference type="InterPro" id="IPR034751">
    <property type="entry name" value="Yippee"/>
</dbReference>
<proteinExistence type="inferred from homology"/>
<feature type="domain" description="Yippee" evidence="5">
    <location>
        <begin position="165"/>
        <end position="262"/>
    </location>
</feature>
<feature type="region of interest" description="Disordered" evidence="4">
    <location>
        <begin position="271"/>
        <end position="312"/>
    </location>
</feature>
<evidence type="ECO:0000259" key="5">
    <source>
        <dbReference type="PROSITE" id="PS51792"/>
    </source>
</evidence>